<dbReference type="EMBL" id="CP119943">
    <property type="protein sequence ID" value="WFC98315.1"/>
    <property type="molecule type" value="Genomic_DNA"/>
</dbReference>
<feature type="compositionally biased region" description="Polar residues" evidence="3">
    <location>
        <begin position="202"/>
        <end position="224"/>
    </location>
</feature>
<dbReference type="GO" id="GO:1990861">
    <property type="term" value="C:Ubp3-Bre5 deubiquitination complex"/>
    <property type="evidence" value="ECO:0007669"/>
    <property type="project" value="TreeGrafter"/>
</dbReference>
<evidence type="ECO:0000259" key="4">
    <source>
        <dbReference type="PROSITE" id="PS50102"/>
    </source>
</evidence>
<dbReference type="GO" id="GO:1990904">
    <property type="term" value="C:ribonucleoprotein complex"/>
    <property type="evidence" value="ECO:0007669"/>
    <property type="project" value="TreeGrafter"/>
</dbReference>
<dbReference type="SUPFAM" id="SSF54427">
    <property type="entry name" value="NTF2-like"/>
    <property type="match status" value="1"/>
</dbReference>
<evidence type="ECO:0000259" key="5">
    <source>
        <dbReference type="PROSITE" id="PS50177"/>
    </source>
</evidence>
<feature type="compositionally biased region" description="Low complexity" evidence="3">
    <location>
        <begin position="286"/>
        <end position="297"/>
    </location>
</feature>
<sequence length="402" mass="42708">MSQVNGVSNGVTNSQPPTKAAEIAWTFVPQYYTCMNQNPSRLHCFYTKQSTLVHADEKEDAQPSYGQQEIYKRLEALNLEDTKVYVSTVDCQASADGGIIIQVIGELSNRGEDWRKFSQTFFLAQQPNGYYVLNDIFRYLSNEDDQEEPAEEEIASRKEPSVENSIPIAAEAAGDTKEEVHESKQAPPATLDAKPAPAITEAASTPAQVASTQSQATDAGSDAQTARAAQVEQPAARKTWANLAANGARKWDTSSRASTPNVAPTAQAAKPAVSSSAGQTVGGGANANANAKPARNAHPASSGTQVFVKNVLPEHAQNDALKNVITSQFGATKECQVYASKGFAFVEFVNADAAHKAIAAGQVQVGNSSVVIEKRRANERGNAPRGRGGSYRGGRGGHANLA</sequence>
<dbReference type="Pfam" id="PF00076">
    <property type="entry name" value="RRM_1"/>
    <property type="match status" value="1"/>
</dbReference>
<keyword evidence="7" id="KW-1185">Reference proteome</keyword>
<dbReference type="GO" id="GO:0003729">
    <property type="term" value="F:mRNA binding"/>
    <property type="evidence" value="ECO:0007669"/>
    <property type="project" value="TreeGrafter"/>
</dbReference>
<dbReference type="PROSITE" id="PS50177">
    <property type="entry name" value="NTF2_DOMAIN"/>
    <property type="match status" value="1"/>
</dbReference>
<dbReference type="AlphaFoldDB" id="A0AAJ5YSB4"/>
<dbReference type="Gene3D" id="3.30.70.330">
    <property type="match status" value="1"/>
</dbReference>
<dbReference type="CDD" id="cd00780">
    <property type="entry name" value="NTF2"/>
    <property type="match status" value="1"/>
</dbReference>
<dbReference type="PANTHER" id="PTHR10693:SF20">
    <property type="entry name" value="AT27578P"/>
    <property type="match status" value="1"/>
</dbReference>
<dbReference type="PANTHER" id="PTHR10693">
    <property type="entry name" value="RAS GTPASE-ACTIVATING PROTEIN-BINDING PROTEIN"/>
    <property type="match status" value="1"/>
</dbReference>
<evidence type="ECO:0000256" key="2">
    <source>
        <dbReference type="PROSITE-ProRule" id="PRU00176"/>
    </source>
</evidence>
<gene>
    <name evidence="6" type="ORF">MYAM1_001041</name>
</gene>
<feature type="region of interest" description="Disordered" evidence="3">
    <location>
        <begin position="144"/>
        <end position="302"/>
    </location>
</feature>
<evidence type="ECO:0000313" key="7">
    <source>
        <dbReference type="Proteomes" id="UP001219567"/>
    </source>
</evidence>
<reference evidence="6 7" key="1">
    <citation type="submission" date="2023-03" db="EMBL/GenBank/DDBJ databases">
        <title>Mating type loci evolution in Malassezia.</title>
        <authorList>
            <person name="Coelho M.A."/>
        </authorList>
    </citation>
    <scope>NUCLEOTIDE SEQUENCE [LARGE SCALE GENOMIC DNA]</scope>
    <source>
        <strain evidence="6 7">CBS 9725</strain>
    </source>
</reference>
<dbReference type="GO" id="GO:0005829">
    <property type="term" value="C:cytosol"/>
    <property type="evidence" value="ECO:0007669"/>
    <property type="project" value="TreeGrafter"/>
</dbReference>
<evidence type="ECO:0000256" key="3">
    <source>
        <dbReference type="SAM" id="MobiDB-lite"/>
    </source>
</evidence>
<accession>A0AAJ5YSB4</accession>
<dbReference type="InterPro" id="IPR035979">
    <property type="entry name" value="RBD_domain_sf"/>
</dbReference>
<feature type="compositionally biased region" description="Polar residues" evidence="3">
    <location>
        <begin position="254"/>
        <end position="264"/>
    </location>
</feature>
<name>A0AAJ5YSB4_9BASI</name>
<evidence type="ECO:0000256" key="1">
    <source>
        <dbReference type="ARBA" id="ARBA00022884"/>
    </source>
</evidence>
<evidence type="ECO:0000313" key="6">
    <source>
        <dbReference type="EMBL" id="WFC98315.1"/>
    </source>
</evidence>
<feature type="compositionally biased region" description="Basic and acidic residues" evidence="3">
    <location>
        <begin position="174"/>
        <end position="184"/>
    </location>
</feature>
<feature type="compositionally biased region" description="Gly residues" evidence="3">
    <location>
        <begin position="386"/>
        <end position="402"/>
    </location>
</feature>
<feature type="region of interest" description="Disordered" evidence="3">
    <location>
        <begin position="375"/>
        <end position="402"/>
    </location>
</feature>
<dbReference type="Gene3D" id="3.10.450.50">
    <property type="match status" value="1"/>
</dbReference>
<dbReference type="InterPro" id="IPR000504">
    <property type="entry name" value="RRM_dom"/>
</dbReference>
<dbReference type="PROSITE" id="PS50102">
    <property type="entry name" value="RRM"/>
    <property type="match status" value="1"/>
</dbReference>
<proteinExistence type="predicted"/>
<dbReference type="GO" id="GO:0016579">
    <property type="term" value="P:protein deubiquitination"/>
    <property type="evidence" value="ECO:0007669"/>
    <property type="project" value="TreeGrafter"/>
</dbReference>
<protein>
    <recommendedName>
        <fullName evidence="8">G3BP-like protein</fullName>
    </recommendedName>
</protein>
<keyword evidence="1 2" id="KW-0694">RNA-binding</keyword>
<feature type="compositionally biased region" description="Acidic residues" evidence="3">
    <location>
        <begin position="144"/>
        <end position="153"/>
    </location>
</feature>
<feature type="domain" description="RRM" evidence="4">
    <location>
        <begin position="304"/>
        <end position="377"/>
    </location>
</feature>
<dbReference type="SMART" id="SM00360">
    <property type="entry name" value="RRM"/>
    <property type="match status" value="1"/>
</dbReference>
<feature type="domain" description="NTF2" evidence="5">
    <location>
        <begin position="23"/>
        <end position="139"/>
    </location>
</feature>
<dbReference type="InterPro" id="IPR032710">
    <property type="entry name" value="NTF2-like_dom_sf"/>
</dbReference>
<dbReference type="Proteomes" id="UP001219567">
    <property type="component" value="Chromosome 1"/>
</dbReference>
<dbReference type="SUPFAM" id="SSF54928">
    <property type="entry name" value="RNA-binding domain, RBD"/>
    <property type="match status" value="1"/>
</dbReference>
<dbReference type="FunFam" id="3.10.450.50:FF:000003">
    <property type="entry name" value="Nuclear transport factor 2 family protein"/>
    <property type="match status" value="1"/>
</dbReference>
<evidence type="ECO:0008006" key="8">
    <source>
        <dbReference type="Google" id="ProtNLM"/>
    </source>
</evidence>
<dbReference type="Pfam" id="PF02136">
    <property type="entry name" value="NTF2"/>
    <property type="match status" value="1"/>
</dbReference>
<dbReference type="InterPro" id="IPR002075">
    <property type="entry name" value="NTF2_dom"/>
</dbReference>
<dbReference type="InterPro" id="IPR039539">
    <property type="entry name" value="Ras_GTPase_bind_prot"/>
</dbReference>
<dbReference type="InterPro" id="IPR012677">
    <property type="entry name" value="Nucleotide-bd_a/b_plait_sf"/>
</dbReference>
<dbReference type="GO" id="GO:0034517">
    <property type="term" value="P:ribophagy"/>
    <property type="evidence" value="ECO:0007669"/>
    <property type="project" value="TreeGrafter"/>
</dbReference>
<organism evidence="6 7">
    <name type="scientific">Malassezia yamatoensis</name>
    <dbReference type="NCBI Taxonomy" id="253288"/>
    <lineage>
        <taxon>Eukaryota</taxon>
        <taxon>Fungi</taxon>
        <taxon>Dikarya</taxon>
        <taxon>Basidiomycota</taxon>
        <taxon>Ustilaginomycotina</taxon>
        <taxon>Malasseziomycetes</taxon>
        <taxon>Malasseziales</taxon>
        <taxon>Malasseziaceae</taxon>
        <taxon>Malassezia</taxon>
    </lineage>
</organism>
<dbReference type="InterPro" id="IPR018222">
    <property type="entry name" value="Nuclear_transport_factor_2_euk"/>
</dbReference>